<dbReference type="Gene3D" id="3.40.1190.20">
    <property type="match status" value="1"/>
</dbReference>
<evidence type="ECO:0000313" key="5">
    <source>
        <dbReference type="EMBL" id="BAK37482.1"/>
    </source>
</evidence>
<comment type="similarity">
    <text evidence="1">Belongs to the carbohydrate kinase PfkB family.</text>
</comment>
<name>F5XTN3_MICPN</name>
<keyword evidence="2" id="KW-0808">Transferase</keyword>
<dbReference type="RefSeq" id="WP_013865316.1">
    <property type="nucleotide sequence ID" value="NC_015635.1"/>
</dbReference>
<dbReference type="PANTHER" id="PTHR43085:SF57">
    <property type="entry name" value="CARBOHYDRATE KINASE PFKB DOMAIN-CONTAINING PROTEIN"/>
    <property type="match status" value="1"/>
</dbReference>
<dbReference type="eggNOG" id="COG0524">
    <property type="taxonomic scope" value="Bacteria"/>
</dbReference>
<dbReference type="SUPFAM" id="SSF53613">
    <property type="entry name" value="Ribokinase-like"/>
    <property type="match status" value="1"/>
</dbReference>
<evidence type="ECO:0000256" key="2">
    <source>
        <dbReference type="ARBA" id="ARBA00022679"/>
    </source>
</evidence>
<dbReference type="InterPro" id="IPR011611">
    <property type="entry name" value="PfkB_dom"/>
</dbReference>
<dbReference type="AlphaFoldDB" id="F5XTN3"/>
<keyword evidence="3" id="KW-0418">Kinase</keyword>
<evidence type="ECO:0000256" key="3">
    <source>
        <dbReference type="ARBA" id="ARBA00022777"/>
    </source>
</evidence>
<dbReference type="EMBL" id="AP012204">
    <property type="protein sequence ID" value="BAK37482.1"/>
    <property type="molecule type" value="Genomic_DNA"/>
</dbReference>
<evidence type="ECO:0000259" key="4">
    <source>
        <dbReference type="Pfam" id="PF00294"/>
    </source>
</evidence>
<dbReference type="PANTHER" id="PTHR43085">
    <property type="entry name" value="HEXOKINASE FAMILY MEMBER"/>
    <property type="match status" value="1"/>
</dbReference>
<dbReference type="HOGENOM" id="CLU_810486_0_0_11"/>
<dbReference type="GO" id="GO:0016301">
    <property type="term" value="F:kinase activity"/>
    <property type="evidence" value="ECO:0007669"/>
    <property type="project" value="UniProtKB-KW"/>
</dbReference>
<feature type="domain" description="Carbohydrate kinase PfkB" evidence="4">
    <location>
        <begin position="179"/>
        <end position="308"/>
    </location>
</feature>
<sequence length="331" mass="35461">MAEHATATVPTKIAVLGPIPRDHITTYRGQVLNKYGCALYTAIALSALVGDQGTVVPIVNVSEQDEGPILEILSKYPNLDLTGIRAVGDRGDVVRLKFVDQNNRLERQTGFMAPITPADVEFALDADAFVCVPITDYEVSQSTLEYIRANSDGVILLDGHGPTTAINHGGKRERRLWIDIQEWLPSLDILKMNLEEAGCSWLPGPGDDREPGDPIPVSDLTDFARGVLSGGLKALCVTLDEEGCVAFTLDHDGELIETVVPRLPIDRVIDTTGCGDSFAAGMAFGYLLDGDIVTACRYGNAIGAQRASATKLDGYSDRETTAAQIQAAFGA</sequence>
<dbReference type="InterPro" id="IPR029056">
    <property type="entry name" value="Ribokinase-like"/>
</dbReference>
<proteinExistence type="inferred from homology"/>
<keyword evidence="6" id="KW-1185">Reference proteome</keyword>
<protein>
    <recommendedName>
        <fullName evidence="4">Carbohydrate kinase PfkB domain-containing protein</fullName>
    </recommendedName>
</protein>
<organism evidence="5 6">
    <name type="scientific">Microlunatus phosphovorus (strain ATCC 700054 / DSM 10555 / JCM 9379 / NBRC 101784 / NCIMB 13414 / VKM Ac-1990 / NM-1)</name>
    <dbReference type="NCBI Taxonomy" id="1032480"/>
    <lineage>
        <taxon>Bacteria</taxon>
        <taxon>Bacillati</taxon>
        <taxon>Actinomycetota</taxon>
        <taxon>Actinomycetes</taxon>
        <taxon>Propionibacteriales</taxon>
        <taxon>Propionibacteriaceae</taxon>
        <taxon>Microlunatus</taxon>
    </lineage>
</organism>
<dbReference type="Proteomes" id="UP000007947">
    <property type="component" value="Chromosome"/>
</dbReference>
<evidence type="ECO:0000256" key="1">
    <source>
        <dbReference type="ARBA" id="ARBA00010688"/>
    </source>
</evidence>
<dbReference type="InterPro" id="IPR050306">
    <property type="entry name" value="PfkB_Carbo_kinase"/>
</dbReference>
<dbReference type="OrthoDB" id="9808601at2"/>
<evidence type="ECO:0000313" key="6">
    <source>
        <dbReference type="Proteomes" id="UP000007947"/>
    </source>
</evidence>
<dbReference type="KEGG" id="mph:MLP_44680"/>
<gene>
    <name evidence="5" type="ordered locus">MLP_44680</name>
</gene>
<dbReference type="STRING" id="1032480.MLP_44680"/>
<dbReference type="Pfam" id="PF00294">
    <property type="entry name" value="PfkB"/>
    <property type="match status" value="1"/>
</dbReference>
<reference evidence="5 6" key="1">
    <citation type="submission" date="2011-05" db="EMBL/GenBank/DDBJ databases">
        <title>Whole genome sequence of Microlunatus phosphovorus NM-1.</title>
        <authorList>
            <person name="Hosoyama A."/>
            <person name="Sasaki K."/>
            <person name="Harada T."/>
            <person name="Igarashi R."/>
            <person name="Kawakoshi A."/>
            <person name="Sasagawa M."/>
            <person name="Fukada J."/>
            <person name="Nakamura S."/>
            <person name="Katano Y."/>
            <person name="Hanada S."/>
            <person name="Kamagata Y."/>
            <person name="Nakamura N."/>
            <person name="Yamazaki S."/>
            <person name="Fujita N."/>
        </authorList>
    </citation>
    <scope>NUCLEOTIDE SEQUENCE [LARGE SCALE GENOMIC DNA]</scope>
    <source>
        <strain evidence="6">ATCC 700054 / DSM 10555 / JCM 9379 / NBRC 101784 / NCIMB 13414 / VKM Ac-1990 / NM-1</strain>
    </source>
</reference>
<accession>F5XTN3</accession>